<name>A0ABR4ISA3_9EURO</name>
<feature type="chain" id="PRO_5046972601" description="Secreted protein" evidence="1">
    <location>
        <begin position="32"/>
        <end position="147"/>
    </location>
</feature>
<comment type="caution">
    <text evidence="2">The sequence shown here is derived from an EMBL/GenBank/DDBJ whole genome shotgun (WGS) entry which is preliminary data.</text>
</comment>
<proteinExistence type="predicted"/>
<sequence length="147" mass="16240">MCLAAIAASQFIQHRLLSLAMLILSSVSGHASRHTNHKMGREGTQRKSRIRLSNDSMILPVKIHASGILQGEACSGAPLFVSPIMAVPSLWYIPGASFWVLNPAWNYLNINFGVPAPRRRSRRLFYFGVSLMKPPSSAGPARRHHIL</sequence>
<keyword evidence="3" id="KW-1185">Reference proteome</keyword>
<accession>A0ABR4ISA3</accession>
<dbReference type="EMBL" id="JBFXLS010000015">
    <property type="protein sequence ID" value="KAL2829752.1"/>
    <property type="molecule type" value="Genomic_DNA"/>
</dbReference>
<protein>
    <recommendedName>
        <fullName evidence="4">Secreted protein</fullName>
    </recommendedName>
</protein>
<gene>
    <name evidence="2" type="ORF">BDW59DRAFT_141948</name>
</gene>
<evidence type="ECO:0000313" key="2">
    <source>
        <dbReference type="EMBL" id="KAL2829752.1"/>
    </source>
</evidence>
<evidence type="ECO:0008006" key="4">
    <source>
        <dbReference type="Google" id="ProtNLM"/>
    </source>
</evidence>
<evidence type="ECO:0000256" key="1">
    <source>
        <dbReference type="SAM" id="SignalP"/>
    </source>
</evidence>
<organism evidence="2 3">
    <name type="scientific">Aspergillus cavernicola</name>
    <dbReference type="NCBI Taxonomy" id="176166"/>
    <lineage>
        <taxon>Eukaryota</taxon>
        <taxon>Fungi</taxon>
        <taxon>Dikarya</taxon>
        <taxon>Ascomycota</taxon>
        <taxon>Pezizomycotina</taxon>
        <taxon>Eurotiomycetes</taxon>
        <taxon>Eurotiomycetidae</taxon>
        <taxon>Eurotiales</taxon>
        <taxon>Aspergillaceae</taxon>
        <taxon>Aspergillus</taxon>
        <taxon>Aspergillus subgen. Nidulantes</taxon>
    </lineage>
</organism>
<evidence type="ECO:0000313" key="3">
    <source>
        <dbReference type="Proteomes" id="UP001610335"/>
    </source>
</evidence>
<keyword evidence="1" id="KW-0732">Signal</keyword>
<feature type="signal peptide" evidence="1">
    <location>
        <begin position="1"/>
        <end position="31"/>
    </location>
</feature>
<dbReference type="Proteomes" id="UP001610335">
    <property type="component" value="Unassembled WGS sequence"/>
</dbReference>
<reference evidence="2 3" key="1">
    <citation type="submission" date="2024-07" db="EMBL/GenBank/DDBJ databases">
        <title>Section-level genome sequencing and comparative genomics of Aspergillus sections Usti and Cavernicolus.</title>
        <authorList>
            <consortium name="Lawrence Berkeley National Laboratory"/>
            <person name="Nybo J.L."/>
            <person name="Vesth T.C."/>
            <person name="Theobald S."/>
            <person name="Frisvad J.C."/>
            <person name="Larsen T.O."/>
            <person name="Kjaerboelling I."/>
            <person name="Rothschild-Mancinelli K."/>
            <person name="Lyhne E.K."/>
            <person name="Kogle M.E."/>
            <person name="Barry K."/>
            <person name="Clum A."/>
            <person name="Na H."/>
            <person name="Ledsgaard L."/>
            <person name="Lin J."/>
            <person name="Lipzen A."/>
            <person name="Kuo A."/>
            <person name="Riley R."/>
            <person name="Mondo S."/>
            <person name="LaButti K."/>
            <person name="Haridas S."/>
            <person name="Pangalinan J."/>
            <person name="Salamov A.A."/>
            <person name="Simmons B.A."/>
            <person name="Magnuson J.K."/>
            <person name="Chen J."/>
            <person name="Drula E."/>
            <person name="Henrissat B."/>
            <person name="Wiebenga A."/>
            <person name="Lubbers R.J."/>
            <person name="Gomes A.C."/>
            <person name="Makela M.R."/>
            <person name="Stajich J."/>
            <person name="Grigoriev I.V."/>
            <person name="Mortensen U.H."/>
            <person name="De vries R.P."/>
            <person name="Baker S.E."/>
            <person name="Andersen M.R."/>
        </authorList>
    </citation>
    <scope>NUCLEOTIDE SEQUENCE [LARGE SCALE GENOMIC DNA]</scope>
    <source>
        <strain evidence="2 3">CBS 600.67</strain>
    </source>
</reference>